<protein>
    <submittedName>
        <fullName evidence="2">Antiviral reverse transcriptase Drt5</fullName>
    </submittedName>
</protein>
<dbReference type="PROSITE" id="PS50878">
    <property type="entry name" value="RT_POL"/>
    <property type="match status" value="1"/>
</dbReference>
<dbReference type="SUPFAM" id="SSF56672">
    <property type="entry name" value="DNA/RNA polymerases"/>
    <property type="match status" value="1"/>
</dbReference>
<dbReference type="GO" id="GO:0003964">
    <property type="term" value="F:RNA-directed DNA polymerase activity"/>
    <property type="evidence" value="ECO:0007669"/>
    <property type="project" value="UniProtKB-KW"/>
</dbReference>
<dbReference type="RefSeq" id="WP_379029165.1">
    <property type="nucleotide sequence ID" value="NZ_JBHRXE010000017.1"/>
</dbReference>
<dbReference type="InterPro" id="IPR000477">
    <property type="entry name" value="RT_dom"/>
</dbReference>
<dbReference type="InterPro" id="IPR043502">
    <property type="entry name" value="DNA/RNA_pol_sf"/>
</dbReference>
<accession>A0ABV7S1G8</accession>
<dbReference type="Pfam" id="PF00078">
    <property type="entry name" value="RVT_1"/>
    <property type="match status" value="1"/>
</dbReference>
<dbReference type="Proteomes" id="UP001595596">
    <property type="component" value="Unassembled WGS sequence"/>
</dbReference>
<comment type="caution">
    <text evidence="2">The sequence shown here is derived from an EMBL/GenBank/DDBJ whole genome shotgun (WGS) entry which is preliminary data.</text>
</comment>
<keyword evidence="2" id="KW-0548">Nucleotidyltransferase</keyword>
<evidence type="ECO:0000313" key="3">
    <source>
        <dbReference type="Proteomes" id="UP001595596"/>
    </source>
</evidence>
<evidence type="ECO:0000259" key="1">
    <source>
        <dbReference type="PROSITE" id="PS50878"/>
    </source>
</evidence>
<keyword evidence="2" id="KW-0808">Transferase</keyword>
<name>A0ABV7S1G8_9RHOB</name>
<reference evidence="3" key="1">
    <citation type="journal article" date="2019" name="Int. J. Syst. Evol. Microbiol.">
        <title>The Global Catalogue of Microorganisms (GCM) 10K type strain sequencing project: providing services to taxonomists for standard genome sequencing and annotation.</title>
        <authorList>
            <consortium name="The Broad Institute Genomics Platform"/>
            <consortium name="The Broad Institute Genome Sequencing Center for Infectious Disease"/>
            <person name="Wu L."/>
            <person name="Ma J."/>
        </authorList>
    </citation>
    <scope>NUCLEOTIDE SEQUENCE [LARGE SCALE GENOMIC DNA]</scope>
    <source>
        <strain evidence="3">VKM B-3226</strain>
    </source>
</reference>
<feature type="domain" description="Reverse transcriptase" evidence="1">
    <location>
        <begin position="1"/>
        <end position="277"/>
    </location>
</feature>
<organism evidence="2 3">
    <name type="scientific">Paracoccus simplex</name>
    <dbReference type="NCBI Taxonomy" id="2086346"/>
    <lineage>
        <taxon>Bacteria</taxon>
        <taxon>Pseudomonadati</taxon>
        <taxon>Pseudomonadota</taxon>
        <taxon>Alphaproteobacteria</taxon>
        <taxon>Rhodobacterales</taxon>
        <taxon>Paracoccaceae</taxon>
        <taxon>Paracoccus</taxon>
    </lineage>
</organism>
<dbReference type="NCBIfam" id="NF041750">
    <property type="entry name" value="Drt5"/>
    <property type="match status" value="1"/>
</dbReference>
<proteinExistence type="predicted"/>
<sequence>MQSSREFFEYDFSSTLFPMETCRFLIVNGAPEIGVHIQRCLSKSDEDNAYQFLAQTRVYASKPRNHLRRTVKLDPVSEFFLYDVIFRNRSKFRKPFHNDKKHFGYRFEEGKPIPATASYTGYKKAIVAYAAQYDYSLSFDVASYFNGIYHHDIVSWFANLGVDMDDVNALGTYLRQSNSGRSIDCWPQGMYPAKMVGSDFLRFIEQHHGIKSSAVVRFMDDFVLYSADQDKLTEDFYLIQKLLGQKGLTVNPSKTASGDVVAAKVEDDIDEVKGRLLAKRRKAALFAYLDDFESALEEIQMTDEELEYLRELLKSPHLEEEDAELVLSLFRDHPEEVQPHLTHFATSFPHLAKNIWSFCKHIEDKDFIGEMVAAAATYGGLQEYQLFWFGWALQDYAISTKYAPEIISKLYNHPNASIISKAKVLEISDNRFGLVEMRDEHLVAGRSDWLSWASAVGHRNLLAVSRNHKLEYFANSSPMNHLIKTIVTGAT</sequence>
<gene>
    <name evidence="2" type="primary">drt5</name>
    <name evidence="2" type="ORF">ACFOMP_07720</name>
</gene>
<keyword evidence="2" id="KW-0695">RNA-directed DNA polymerase</keyword>
<dbReference type="EMBL" id="JBHRXE010000017">
    <property type="protein sequence ID" value="MFC3569335.1"/>
    <property type="molecule type" value="Genomic_DNA"/>
</dbReference>
<evidence type="ECO:0000313" key="2">
    <source>
        <dbReference type="EMBL" id="MFC3569335.1"/>
    </source>
</evidence>
<keyword evidence="3" id="KW-1185">Reference proteome</keyword>